<sequence length="196" mass="21751">MVLQAGNCGSVITPPYSSTATRMAAVLQSSTSFGFASPRLLTPRSPFFGLSSTKPLSSWISLSQKCSSSSVRRLVAKSPLAKYIREDYLVKKVSAKEVQDLVNGERSVPLIVDFYATWCGPCIIMAQDLEMLAVEYESNALFVKVDTDDEYEFARDMQVRGLPTLYFISPDLNKDVIRTEGLVPSEMIKNIIDNEM</sequence>
<dbReference type="CDD" id="cd02947">
    <property type="entry name" value="TRX_family"/>
    <property type="match status" value="1"/>
</dbReference>
<dbReference type="GO" id="GO:0045454">
    <property type="term" value="P:cell redox homeostasis"/>
    <property type="evidence" value="ECO:0007669"/>
    <property type="project" value="InterPro"/>
</dbReference>
<keyword evidence="5" id="KW-0809">Transit peptide</keyword>
<dbReference type="OrthoDB" id="2121326at2759"/>
<comment type="caution">
    <text evidence="14">The sequence shown here is derived from an EMBL/GenBank/DDBJ whole genome shotgun (WGS) entry which is preliminary data.</text>
</comment>
<organism evidence="14 15">
    <name type="scientific">Cocos nucifera</name>
    <name type="common">Coconut palm</name>
    <dbReference type="NCBI Taxonomy" id="13894"/>
    <lineage>
        <taxon>Eukaryota</taxon>
        <taxon>Viridiplantae</taxon>
        <taxon>Streptophyta</taxon>
        <taxon>Embryophyta</taxon>
        <taxon>Tracheophyta</taxon>
        <taxon>Spermatophyta</taxon>
        <taxon>Magnoliopsida</taxon>
        <taxon>Liliopsida</taxon>
        <taxon>Arecaceae</taxon>
        <taxon>Arecoideae</taxon>
        <taxon>Cocoseae</taxon>
        <taxon>Attaleinae</taxon>
        <taxon>Cocos</taxon>
    </lineage>
</organism>
<dbReference type="GO" id="GO:0009657">
    <property type="term" value="P:plastid organization"/>
    <property type="evidence" value="ECO:0007669"/>
    <property type="project" value="TreeGrafter"/>
</dbReference>
<dbReference type="PROSITE" id="PS51352">
    <property type="entry name" value="THIOREDOXIN_2"/>
    <property type="match status" value="1"/>
</dbReference>
<name>A0A8K0IAS2_COCNU</name>
<evidence type="ECO:0000256" key="6">
    <source>
        <dbReference type="ARBA" id="ARBA00022982"/>
    </source>
</evidence>
<dbReference type="SUPFAM" id="SSF52833">
    <property type="entry name" value="Thioredoxin-like"/>
    <property type="match status" value="1"/>
</dbReference>
<accession>A0A8K0IAS2</accession>
<evidence type="ECO:0000256" key="10">
    <source>
        <dbReference type="ARBA" id="ARBA00024039"/>
    </source>
</evidence>
<dbReference type="AlphaFoldDB" id="A0A8K0IAS2"/>
<dbReference type="PANTHER" id="PTHR47834:SF2">
    <property type="entry name" value="THIOREDOXIN-LIKE PROTEIN CITRX, CHLOROPLASTIC"/>
    <property type="match status" value="1"/>
</dbReference>
<dbReference type="GO" id="GO:0015035">
    <property type="term" value="F:protein-disulfide reductase activity"/>
    <property type="evidence" value="ECO:0007669"/>
    <property type="project" value="InterPro"/>
</dbReference>
<dbReference type="Pfam" id="PF00085">
    <property type="entry name" value="Thioredoxin"/>
    <property type="match status" value="1"/>
</dbReference>
<reference evidence="14" key="1">
    <citation type="journal article" date="2017" name="Gigascience">
        <title>The genome draft of coconut (Cocos nucifera).</title>
        <authorList>
            <person name="Xiao Y."/>
            <person name="Xu P."/>
            <person name="Fan H."/>
            <person name="Baudouin L."/>
            <person name="Xia W."/>
            <person name="Bocs S."/>
            <person name="Xu J."/>
            <person name="Li Q."/>
            <person name="Guo A."/>
            <person name="Zhou L."/>
            <person name="Li J."/>
            <person name="Wu Y."/>
            <person name="Ma Z."/>
            <person name="Armero A."/>
            <person name="Issali A.E."/>
            <person name="Liu N."/>
            <person name="Peng M."/>
            <person name="Yang Y."/>
        </authorList>
    </citation>
    <scope>NUCLEOTIDE SEQUENCE</scope>
    <source>
        <tissue evidence="14">Spear leaf of Hainan Tall coconut</tissue>
    </source>
</reference>
<evidence type="ECO:0000256" key="7">
    <source>
        <dbReference type="ARBA" id="ARBA00023002"/>
    </source>
</evidence>
<evidence type="ECO:0000256" key="1">
    <source>
        <dbReference type="ARBA" id="ARBA00004229"/>
    </source>
</evidence>
<evidence type="ECO:0000313" key="15">
    <source>
        <dbReference type="Proteomes" id="UP000797356"/>
    </source>
</evidence>
<keyword evidence="3" id="KW-0150">Chloroplast</keyword>
<reference evidence="14" key="2">
    <citation type="submission" date="2019-07" db="EMBL/GenBank/DDBJ databases">
        <authorList>
            <person name="Yang Y."/>
            <person name="Bocs S."/>
            <person name="Baudouin L."/>
        </authorList>
    </citation>
    <scope>NUCLEOTIDE SEQUENCE</scope>
    <source>
        <tissue evidence="14">Spear leaf of Hainan Tall coconut</tissue>
    </source>
</reference>
<protein>
    <recommendedName>
        <fullName evidence="11">Thioredoxin-like protein CITRX, chloroplastic</fullName>
    </recommendedName>
    <alternativeName>
        <fullName evidence="12">Cf-9-interacting thioredoxin</fullName>
    </alternativeName>
</protein>
<evidence type="ECO:0000256" key="12">
    <source>
        <dbReference type="ARBA" id="ARBA00078686"/>
    </source>
</evidence>
<dbReference type="InterPro" id="IPR013766">
    <property type="entry name" value="Thioredoxin_domain"/>
</dbReference>
<keyword evidence="2" id="KW-0813">Transport</keyword>
<dbReference type="EMBL" id="CM017877">
    <property type="protein sequence ID" value="KAG1346826.1"/>
    <property type="molecule type" value="Genomic_DNA"/>
</dbReference>
<evidence type="ECO:0000313" key="14">
    <source>
        <dbReference type="EMBL" id="KAG1346826.1"/>
    </source>
</evidence>
<dbReference type="PANTHER" id="PTHR47834">
    <property type="entry name" value="THIOREDOXIN-LIKE PROTEIN CITRX, CHLOROPLASTIC"/>
    <property type="match status" value="1"/>
</dbReference>
<dbReference type="FunFam" id="3.40.30.10:FF:000149">
    <property type="entry name" value="Thioredoxin-like protein CITRX, chloroplastic"/>
    <property type="match status" value="1"/>
</dbReference>
<comment type="subcellular location">
    <subcellularLocation>
        <location evidence="1">Plastid</location>
        <location evidence="1">Chloroplast</location>
    </subcellularLocation>
</comment>
<gene>
    <name evidence="14" type="ORF">COCNU_06G006550</name>
</gene>
<keyword evidence="6" id="KW-0249">Electron transport</keyword>
<keyword evidence="8" id="KW-1015">Disulfide bond</keyword>
<dbReference type="InterPro" id="IPR036249">
    <property type="entry name" value="Thioredoxin-like_sf"/>
</dbReference>
<keyword evidence="9" id="KW-0676">Redox-active center</keyword>
<dbReference type="InterPro" id="IPR044182">
    <property type="entry name" value="CITRX"/>
</dbReference>
<evidence type="ECO:0000256" key="3">
    <source>
        <dbReference type="ARBA" id="ARBA00022528"/>
    </source>
</evidence>
<keyword evidence="7" id="KW-0560">Oxidoreductase</keyword>
<dbReference type="GO" id="GO:0009507">
    <property type="term" value="C:chloroplast"/>
    <property type="evidence" value="ECO:0007669"/>
    <property type="project" value="UniProtKB-SubCell"/>
</dbReference>
<evidence type="ECO:0000256" key="9">
    <source>
        <dbReference type="ARBA" id="ARBA00023284"/>
    </source>
</evidence>
<evidence type="ECO:0000256" key="5">
    <source>
        <dbReference type="ARBA" id="ARBA00022946"/>
    </source>
</evidence>
<evidence type="ECO:0000259" key="13">
    <source>
        <dbReference type="PROSITE" id="PS51352"/>
    </source>
</evidence>
<dbReference type="PRINTS" id="PR00421">
    <property type="entry name" value="THIOREDOXIN"/>
</dbReference>
<proteinExistence type="inferred from homology"/>
<evidence type="ECO:0000256" key="8">
    <source>
        <dbReference type="ARBA" id="ARBA00023157"/>
    </source>
</evidence>
<evidence type="ECO:0000256" key="4">
    <source>
        <dbReference type="ARBA" id="ARBA00022640"/>
    </source>
</evidence>
<keyword evidence="4" id="KW-0934">Plastid</keyword>
<comment type="similarity">
    <text evidence="10">Belongs to the thioredoxin family. Plant CITRX-type subfamily.</text>
</comment>
<evidence type="ECO:0000256" key="2">
    <source>
        <dbReference type="ARBA" id="ARBA00022448"/>
    </source>
</evidence>
<dbReference type="Proteomes" id="UP000797356">
    <property type="component" value="Chromosome 6"/>
</dbReference>
<dbReference type="Gene3D" id="3.40.30.10">
    <property type="entry name" value="Glutaredoxin"/>
    <property type="match status" value="1"/>
</dbReference>
<feature type="domain" description="Thioredoxin" evidence="13">
    <location>
        <begin position="87"/>
        <end position="196"/>
    </location>
</feature>
<evidence type="ECO:0000256" key="11">
    <source>
        <dbReference type="ARBA" id="ARBA00071708"/>
    </source>
</evidence>
<dbReference type="GO" id="GO:0009579">
    <property type="term" value="C:thylakoid"/>
    <property type="evidence" value="ECO:0007669"/>
    <property type="project" value="TreeGrafter"/>
</dbReference>
<keyword evidence="15" id="KW-1185">Reference proteome</keyword>